<feature type="domain" description="Peptidase M1 leukotriene A4 hydrolase/aminopeptidase C-terminal" evidence="12">
    <location>
        <begin position="502"/>
        <end position="645"/>
    </location>
</feature>
<dbReference type="EMBL" id="RRYP01005815">
    <property type="protein sequence ID" value="TNV81712.1"/>
    <property type="molecule type" value="Genomic_DNA"/>
</dbReference>
<dbReference type="SMART" id="SM01263">
    <property type="entry name" value="Leuk-A4-hydro_C"/>
    <property type="match status" value="1"/>
</dbReference>
<keyword evidence="7 10" id="KW-0862">Zinc</keyword>
<evidence type="ECO:0000256" key="9">
    <source>
        <dbReference type="PIRSR" id="PIRSR634015-1"/>
    </source>
</evidence>
<dbReference type="GO" id="GO:0008237">
    <property type="term" value="F:metallopeptidase activity"/>
    <property type="evidence" value="ECO:0007669"/>
    <property type="project" value="UniProtKB-KW"/>
</dbReference>
<keyword evidence="4" id="KW-0645">Protease</keyword>
<feature type="active site" description="Proton acceptor" evidence="9">
    <location>
        <position position="325"/>
    </location>
</feature>
<dbReference type="InterPro" id="IPR001930">
    <property type="entry name" value="Peptidase_M1"/>
</dbReference>
<evidence type="ECO:0000313" key="13">
    <source>
        <dbReference type="EMBL" id="TNV81712.1"/>
    </source>
</evidence>
<dbReference type="InterPro" id="IPR038502">
    <property type="entry name" value="M1_LTA-4_hydro/amino_C_sf"/>
</dbReference>
<comment type="caution">
    <text evidence="13">The sequence shown here is derived from an EMBL/GenBank/DDBJ whole genome shotgun (WGS) entry which is preliminary data.</text>
</comment>
<sequence length="671" mass="76338">MHLKIAILLLGTAAFARSVYDPILTSSMDPSSYANVDVIQTYDFTLTVDVSFDQQLIKGSNILTLRAIQDVSEIVLDYQGLVIESASYQIPNISTTAWNEAYFETQTDSQLGNALRVYLTDKAKRGDQVLLDIKFHTTNESLAINWLTKEQTSSGTLQYLYTKCEPIHCRGIAPLQDTPSIKTTYSAYVTVPQPYRVNMSAVCLSQDEYPQTKTTMYSFRQTIPIPSYLLALVIGNLAQKTIDYRTSVITEPDTLEEYAGILKNLGNLLNETEKYVMHPYIWGKYTILVLPPSFPVGGMENPLLTFASPTIMVKDGSQIYVATHEIAHSWSGNLVTCKDWSNLWLNEGFTTFIERRVSAIVDGEGFASVESLLGNASYYDDMAGYGQTNSYSSLYPLVNHTSPDSASSQVTYEKGQQFMEYMKNQFDKETDFQEFLGQYFNKYSYQSITFLETRLTFNDFVRAKYDSVKAEGIISRVNWVDWVQTPGPIPAGSKINFETDESRAFQKLADDYIALGGYSSPANLDIYTKEDKNVNLKVVFNNQILQRQGDMNYRILSRIDTDLSVTASENPEIGQRWFPLAIALNYDKAFDTAKHYVQSIGRQKYILPVYTALVRNGYRKQAYQWYNERKTFYHPIAAANIRKIIFSSRKQLEGYEEQIQNSRDVDNLFLQ</sequence>
<dbReference type="InterPro" id="IPR042097">
    <property type="entry name" value="Aminopeptidase_N-like_N_sf"/>
</dbReference>
<evidence type="ECO:0000256" key="8">
    <source>
        <dbReference type="ARBA" id="ARBA00023049"/>
    </source>
</evidence>
<feature type="binding site" evidence="10">
    <location>
        <position position="328"/>
    </location>
    <ligand>
        <name>Zn(2+)</name>
        <dbReference type="ChEBI" id="CHEBI:29105"/>
        <note>catalytic</note>
    </ligand>
</feature>
<dbReference type="OrthoDB" id="10031169at2759"/>
<comment type="subcellular location">
    <subcellularLocation>
        <location evidence="1">Cytoplasm</location>
    </subcellularLocation>
</comment>
<evidence type="ECO:0000256" key="7">
    <source>
        <dbReference type="ARBA" id="ARBA00022833"/>
    </source>
</evidence>
<dbReference type="FunFam" id="3.30.2010.30:FF:000001">
    <property type="entry name" value="Leukotriene A(4) hydrolase"/>
    <property type="match status" value="1"/>
</dbReference>
<keyword evidence="6" id="KW-0378">Hydrolase</keyword>
<feature type="chain" id="PRO_5035328730" description="Peptidase M1 leukotriene A4 hydrolase/aminopeptidase C-terminal domain-containing protein" evidence="11">
    <location>
        <begin position="19"/>
        <end position="671"/>
    </location>
</feature>
<dbReference type="Pfam" id="PF17900">
    <property type="entry name" value="Peptidase_M1_N"/>
    <property type="match status" value="1"/>
</dbReference>
<reference evidence="13" key="1">
    <citation type="submission" date="2019-06" db="EMBL/GenBank/DDBJ databases">
        <authorList>
            <person name="Zheng W."/>
        </authorList>
    </citation>
    <scope>NUCLEOTIDE SEQUENCE</scope>
    <source>
        <strain evidence="13">QDHG01</strain>
    </source>
</reference>
<dbReference type="SUPFAM" id="SSF48371">
    <property type="entry name" value="ARM repeat"/>
    <property type="match status" value="1"/>
</dbReference>
<evidence type="ECO:0000256" key="1">
    <source>
        <dbReference type="ARBA" id="ARBA00004496"/>
    </source>
</evidence>
<dbReference type="InterPro" id="IPR016024">
    <property type="entry name" value="ARM-type_fold"/>
</dbReference>
<evidence type="ECO:0000256" key="10">
    <source>
        <dbReference type="PIRSR" id="PIRSR634015-3"/>
    </source>
</evidence>
<evidence type="ECO:0000256" key="3">
    <source>
        <dbReference type="ARBA" id="ARBA00022490"/>
    </source>
</evidence>
<dbReference type="SUPFAM" id="SSF55486">
    <property type="entry name" value="Metalloproteases ('zincins'), catalytic domain"/>
    <property type="match status" value="1"/>
</dbReference>
<comment type="similarity">
    <text evidence="2">Belongs to the peptidase M1 family.</text>
</comment>
<dbReference type="PANTHER" id="PTHR45726:SF3">
    <property type="entry name" value="LEUKOTRIENE A-4 HYDROLASE"/>
    <property type="match status" value="1"/>
</dbReference>
<keyword evidence="8" id="KW-0482">Metalloprotease</keyword>
<dbReference type="InterPro" id="IPR034015">
    <property type="entry name" value="M1_LTA4H"/>
</dbReference>
<feature type="binding site" evidence="10">
    <location>
        <position position="347"/>
    </location>
    <ligand>
        <name>Zn(2+)</name>
        <dbReference type="ChEBI" id="CHEBI:29105"/>
        <note>catalytic</note>
    </ligand>
</feature>
<feature type="active site" description="Proton donor" evidence="9">
    <location>
        <position position="412"/>
    </location>
</feature>
<dbReference type="GO" id="GO:0005829">
    <property type="term" value="C:cytosol"/>
    <property type="evidence" value="ECO:0007669"/>
    <property type="project" value="TreeGrafter"/>
</dbReference>
<evidence type="ECO:0000259" key="12">
    <source>
        <dbReference type="SMART" id="SM01263"/>
    </source>
</evidence>
<dbReference type="Pfam" id="PF01433">
    <property type="entry name" value="Peptidase_M1"/>
    <property type="match status" value="1"/>
</dbReference>
<dbReference type="SUPFAM" id="SSF63737">
    <property type="entry name" value="Leukotriene A4 hydrolase N-terminal domain"/>
    <property type="match status" value="1"/>
</dbReference>
<dbReference type="InterPro" id="IPR045357">
    <property type="entry name" value="Aminopeptidase_N-like_N"/>
</dbReference>
<comment type="cofactor">
    <cofactor evidence="10">
        <name>Zn(2+)</name>
        <dbReference type="ChEBI" id="CHEBI:29105"/>
    </cofactor>
    <text evidence="10">Binds 1 zinc ion per subunit.</text>
</comment>
<evidence type="ECO:0000256" key="4">
    <source>
        <dbReference type="ARBA" id="ARBA00022670"/>
    </source>
</evidence>
<dbReference type="Gene3D" id="1.10.390.10">
    <property type="entry name" value="Neutral Protease Domain 2"/>
    <property type="match status" value="1"/>
</dbReference>
<evidence type="ECO:0000256" key="11">
    <source>
        <dbReference type="SAM" id="SignalP"/>
    </source>
</evidence>
<dbReference type="Proteomes" id="UP000785679">
    <property type="component" value="Unassembled WGS sequence"/>
</dbReference>
<dbReference type="PANTHER" id="PTHR45726">
    <property type="entry name" value="LEUKOTRIENE A-4 HYDROLASE"/>
    <property type="match status" value="1"/>
</dbReference>
<dbReference type="AlphaFoldDB" id="A0A8J8NTJ8"/>
<dbReference type="InterPro" id="IPR014782">
    <property type="entry name" value="Peptidase_M1_dom"/>
</dbReference>
<evidence type="ECO:0000256" key="5">
    <source>
        <dbReference type="ARBA" id="ARBA00022723"/>
    </source>
</evidence>
<dbReference type="GO" id="GO:0006508">
    <property type="term" value="P:proteolysis"/>
    <property type="evidence" value="ECO:0007669"/>
    <property type="project" value="UniProtKB-KW"/>
</dbReference>
<keyword evidence="5 10" id="KW-0479">Metal-binding</keyword>
<dbReference type="Gene3D" id="1.25.40.320">
    <property type="entry name" value="Peptidase M1, leukotriene A4 hydrolase/aminopeptidase C-terminal domain"/>
    <property type="match status" value="1"/>
</dbReference>
<dbReference type="InterPro" id="IPR049980">
    <property type="entry name" value="LTA4H_cat"/>
</dbReference>
<organism evidence="13 14">
    <name type="scientific">Halteria grandinella</name>
    <dbReference type="NCBI Taxonomy" id="5974"/>
    <lineage>
        <taxon>Eukaryota</taxon>
        <taxon>Sar</taxon>
        <taxon>Alveolata</taxon>
        <taxon>Ciliophora</taxon>
        <taxon>Intramacronucleata</taxon>
        <taxon>Spirotrichea</taxon>
        <taxon>Stichotrichia</taxon>
        <taxon>Sporadotrichida</taxon>
        <taxon>Halteriidae</taxon>
        <taxon>Halteria</taxon>
    </lineage>
</organism>
<dbReference type="Gene3D" id="2.60.40.1730">
    <property type="entry name" value="tricorn interacting facor f3 domain"/>
    <property type="match status" value="1"/>
</dbReference>
<dbReference type="PRINTS" id="PR00756">
    <property type="entry name" value="ALADIPTASE"/>
</dbReference>
<evidence type="ECO:0000256" key="2">
    <source>
        <dbReference type="ARBA" id="ARBA00010136"/>
    </source>
</evidence>
<dbReference type="InterPro" id="IPR027268">
    <property type="entry name" value="Peptidase_M4/M1_CTD_sf"/>
</dbReference>
<dbReference type="InterPro" id="IPR015211">
    <property type="entry name" value="Peptidase_M1_C"/>
</dbReference>
<feature type="signal peptide" evidence="11">
    <location>
        <begin position="1"/>
        <end position="18"/>
    </location>
</feature>
<keyword evidence="11" id="KW-0732">Signal</keyword>
<dbReference type="Gene3D" id="3.30.2010.30">
    <property type="match status" value="1"/>
</dbReference>
<protein>
    <recommendedName>
        <fullName evidence="12">Peptidase M1 leukotriene A4 hydrolase/aminopeptidase C-terminal domain-containing protein</fullName>
    </recommendedName>
</protein>
<name>A0A8J8NTJ8_HALGN</name>
<dbReference type="GO" id="GO:0008270">
    <property type="term" value="F:zinc ion binding"/>
    <property type="evidence" value="ECO:0007669"/>
    <property type="project" value="InterPro"/>
</dbReference>
<accession>A0A8J8NTJ8</accession>
<gene>
    <name evidence="13" type="ORF">FGO68_gene6218</name>
</gene>
<proteinExistence type="inferred from homology"/>
<keyword evidence="14" id="KW-1185">Reference proteome</keyword>
<evidence type="ECO:0000256" key="6">
    <source>
        <dbReference type="ARBA" id="ARBA00022801"/>
    </source>
</evidence>
<dbReference type="Pfam" id="PF09127">
    <property type="entry name" value="Leuk-A4-hydro_C"/>
    <property type="match status" value="1"/>
</dbReference>
<evidence type="ECO:0000313" key="14">
    <source>
        <dbReference type="Proteomes" id="UP000785679"/>
    </source>
</evidence>
<dbReference type="CDD" id="cd09599">
    <property type="entry name" value="M1_LTA4H"/>
    <property type="match status" value="1"/>
</dbReference>
<feature type="binding site" evidence="10">
    <location>
        <position position="324"/>
    </location>
    <ligand>
        <name>Zn(2+)</name>
        <dbReference type="ChEBI" id="CHEBI:29105"/>
        <note>catalytic</note>
    </ligand>
</feature>
<keyword evidence="3" id="KW-0963">Cytoplasm</keyword>